<sequence>MNNIRFATNKYDHFVRKGEAMSELTDTSAT</sequence>
<dbReference type="EMBL" id="CP000083">
    <property type="protein sequence ID" value="AAZ28028.1"/>
    <property type="molecule type" value="Genomic_DNA"/>
</dbReference>
<proteinExistence type="predicted"/>
<dbReference type="AlphaFoldDB" id="Q482E3"/>
<evidence type="ECO:0000313" key="1">
    <source>
        <dbReference type="EMBL" id="AAZ28028.1"/>
    </source>
</evidence>
<dbReference type="HOGENOM" id="CLU_3402963_0_0_6"/>
<evidence type="ECO:0000313" key="2">
    <source>
        <dbReference type="Proteomes" id="UP000000547"/>
    </source>
</evidence>
<protein>
    <submittedName>
        <fullName evidence="1">Uncharacterized protein</fullName>
    </submittedName>
</protein>
<accession>Q482E3</accession>
<name>Q482E3_COLP3</name>
<dbReference type="Proteomes" id="UP000000547">
    <property type="component" value="Chromosome"/>
</dbReference>
<dbReference type="KEGG" id="cps:CPS_2357"/>
<organism evidence="1 2">
    <name type="scientific">Colwellia psychrerythraea (strain 34H / ATCC BAA-681)</name>
    <name type="common">Vibrio psychroerythus</name>
    <dbReference type="NCBI Taxonomy" id="167879"/>
    <lineage>
        <taxon>Bacteria</taxon>
        <taxon>Pseudomonadati</taxon>
        <taxon>Pseudomonadota</taxon>
        <taxon>Gammaproteobacteria</taxon>
        <taxon>Alteromonadales</taxon>
        <taxon>Colwelliaceae</taxon>
        <taxon>Colwellia</taxon>
    </lineage>
</organism>
<gene>
    <name evidence="1" type="ordered locus">CPS_2357</name>
</gene>
<reference evidence="1" key="1">
    <citation type="journal article" date="2005" name="Proc. Natl. Acad. Sci. U.S.A.">
        <title>The psychrophilic lifestyle as revealed by the genome sequence of Colwellia psychrerythraea 34H through genomic and proteomic analyses.</title>
        <authorList>
            <person name="Methe B.A."/>
            <person name="Nelson K.E."/>
            <person name="Deming J.W."/>
            <person name="Momen B."/>
            <person name="Melamud E."/>
            <person name="Zhang X."/>
            <person name="Moult J."/>
            <person name="Madupu R."/>
            <person name="Nelson W.C."/>
            <person name="Dodson R.J."/>
            <person name="Brinkac L.M."/>
            <person name="Daugherty S.C."/>
            <person name="Durkin A.S."/>
            <person name="DeBoy R.T."/>
            <person name="Kolonay J.F."/>
            <person name="Sullivan S.A."/>
            <person name="Zhou L."/>
            <person name="Davidsen T.M."/>
            <person name="Wu M."/>
            <person name="Huston A.L."/>
            <person name="Lewis M."/>
            <person name="Weaver B."/>
            <person name="Weidman J.F."/>
            <person name="Khouri H."/>
            <person name="Utterback T.R."/>
            <person name="Feldblyum T.V."/>
            <person name="Fraser C.M."/>
        </authorList>
    </citation>
    <scope>NUCLEOTIDE SEQUENCE [LARGE SCALE GENOMIC DNA]</scope>
    <source>
        <strain evidence="1">34H</strain>
    </source>
</reference>